<feature type="repeat" description="ANK" evidence="5">
    <location>
        <begin position="155"/>
        <end position="187"/>
    </location>
</feature>
<gene>
    <name evidence="9" type="ORF">APUTEX25_005435</name>
    <name evidence="8" type="ORF">g.2465</name>
</gene>
<organism evidence="8">
    <name type="scientific">Auxenochlorella protothecoides</name>
    <name type="common">Green microalga</name>
    <name type="synonym">Chlorella protothecoides</name>
    <dbReference type="NCBI Taxonomy" id="3075"/>
    <lineage>
        <taxon>Eukaryota</taxon>
        <taxon>Viridiplantae</taxon>
        <taxon>Chlorophyta</taxon>
        <taxon>core chlorophytes</taxon>
        <taxon>Trebouxiophyceae</taxon>
        <taxon>Chlorellales</taxon>
        <taxon>Chlorellaceae</taxon>
        <taxon>Auxenochlorella</taxon>
    </lineage>
</organism>
<protein>
    <recommendedName>
        <fullName evidence="7">ACB domain-containing protein</fullName>
    </recommendedName>
</protein>
<dbReference type="AlphaFoldDB" id="A0A1D2A9B9"/>
<evidence type="ECO:0000313" key="8">
    <source>
        <dbReference type="EMBL" id="JAT75809.1"/>
    </source>
</evidence>
<reference evidence="10" key="2">
    <citation type="journal article" date="2018" name="Algal Res.">
        <title>Characterization of plant carbon substrate utilization by Auxenochlorella protothecoides.</title>
        <authorList>
            <person name="Vogler B.W."/>
            <person name="Starkenburg S.R."/>
            <person name="Sudasinghe N."/>
            <person name="Schambach J.Y."/>
            <person name="Rollin J.A."/>
            <person name="Pattathil S."/>
            <person name="Barry A.N."/>
        </authorList>
    </citation>
    <scope>NUCLEOTIDE SEQUENCE [LARGE SCALE GENOMIC DNA]</scope>
    <source>
        <strain evidence="10">UTEX 25</strain>
    </source>
</reference>
<dbReference type="PANTHER" id="PTHR24119">
    <property type="entry name" value="ACYL-COA-BINDING DOMAIN-CONTAINING PROTEIN 6"/>
    <property type="match status" value="1"/>
</dbReference>
<dbReference type="Gene3D" id="1.20.80.10">
    <property type="match status" value="1"/>
</dbReference>
<dbReference type="SMART" id="SM00248">
    <property type="entry name" value="ANK"/>
    <property type="match status" value="3"/>
</dbReference>
<dbReference type="Pfam" id="PF12796">
    <property type="entry name" value="Ank_2"/>
    <property type="match status" value="1"/>
</dbReference>
<name>A0A1D2A9B9_AUXPR</name>
<keyword evidence="3 5" id="KW-0040">ANK repeat</keyword>
<proteinExistence type="inferred from homology"/>
<dbReference type="PROSITE" id="PS50297">
    <property type="entry name" value="ANK_REP_REGION"/>
    <property type="match status" value="2"/>
</dbReference>
<evidence type="ECO:0000313" key="10">
    <source>
        <dbReference type="Proteomes" id="UP000279271"/>
    </source>
</evidence>
<dbReference type="InterPro" id="IPR000582">
    <property type="entry name" value="Acyl-CoA-binding_protein"/>
</dbReference>
<dbReference type="PROSITE" id="PS50088">
    <property type="entry name" value="ANK_REPEAT"/>
    <property type="match status" value="2"/>
</dbReference>
<feature type="domain" description="ACB" evidence="7">
    <location>
        <begin position="5"/>
        <end position="93"/>
    </location>
</feature>
<evidence type="ECO:0000256" key="2">
    <source>
        <dbReference type="ARBA" id="ARBA00022737"/>
    </source>
</evidence>
<evidence type="ECO:0000313" key="9">
    <source>
        <dbReference type="EMBL" id="RMZ55157.1"/>
    </source>
</evidence>
<reference evidence="9" key="3">
    <citation type="submission" date="2018-10" db="EMBL/GenBank/DDBJ databases">
        <authorList>
            <person name="Hovde B."/>
            <person name="Zhang X."/>
        </authorList>
    </citation>
    <scope>NUCLEOTIDE SEQUENCE [LARGE SCALE GENOMIC DNA]</scope>
    <source>
        <strain evidence="9">UTEX 25</strain>
    </source>
</reference>
<evidence type="ECO:0000256" key="4">
    <source>
        <dbReference type="ARBA" id="ARBA00023121"/>
    </source>
</evidence>
<dbReference type="PROSITE" id="PS51228">
    <property type="entry name" value="ACB_2"/>
    <property type="match status" value="1"/>
</dbReference>
<dbReference type="GO" id="GO:0000062">
    <property type="term" value="F:fatty-acyl-CoA binding"/>
    <property type="evidence" value="ECO:0007669"/>
    <property type="project" value="InterPro"/>
</dbReference>
<dbReference type="SUPFAM" id="SSF48403">
    <property type="entry name" value="Ankyrin repeat"/>
    <property type="match status" value="1"/>
</dbReference>
<dbReference type="EMBL" id="QOKY01000169">
    <property type="protein sequence ID" value="RMZ55157.1"/>
    <property type="molecule type" value="Genomic_DNA"/>
</dbReference>
<reference evidence="8" key="1">
    <citation type="submission" date="2015-08" db="EMBL/GenBank/DDBJ databases">
        <authorList>
            <person name="Babu N.S."/>
            <person name="Beckwith C.J."/>
            <person name="Beseler K.G."/>
            <person name="Brison A."/>
            <person name="Carone J.V."/>
            <person name="Caskin T.P."/>
            <person name="Diamond M."/>
            <person name="Durham M.E."/>
            <person name="Foxe J.M."/>
            <person name="Go M."/>
            <person name="Henderson B.A."/>
            <person name="Jones I.B."/>
            <person name="McGettigan J.A."/>
            <person name="Micheletti S.J."/>
            <person name="Nasrallah M.E."/>
            <person name="Ortiz D."/>
            <person name="Piller C.R."/>
            <person name="Privatt S.R."/>
            <person name="Schneider S.L."/>
            <person name="Sharp S."/>
            <person name="Smith T.C."/>
            <person name="Stanton J.D."/>
            <person name="Ullery H.E."/>
            <person name="Wilson R.J."/>
            <person name="Serrano M.G."/>
            <person name="Buck G."/>
            <person name="Lee V."/>
            <person name="Wang Y."/>
            <person name="Carvalho R."/>
            <person name="Voegtly L."/>
            <person name="Shi R."/>
            <person name="Duckworth R."/>
            <person name="Johnson A."/>
            <person name="Loviza R."/>
            <person name="Walstead R."/>
            <person name="Shah Z."/>
            <person name="Kiflezghi M."/>
            <person name="Wade K."/>
            <person name="Ball S.L."/>
            <person name="Bradley K.W."/>
            <person name="Asai D.J."/>
            <person name="Bowman C.A."/>
            <person name="Russell D.A."/>
            <person name="Pope W.H."/>
            <person name="Jacobs-Sera D."/>
            <person name="Hendrix R.W."/>
            <person name="Hatfull G.F."/>
        </authorList>
    </citation>
    <scope>NUCLEOTIDE SEQUENCE</scope>
</reference>
<dbReference type="Proteomes" id="UP000279271">
    <property type="component" value="Unassembled WGS sequence"/>
</dbReference>
<evidence type="ECO:0000259" key="7">
    <source>
        <dbReference type="PROSITE" id="PS51228"/>
    </source>
</evidence>
<dbReference type="EMBL" id="GDKF01002813">
    <property type="protein sequence ID" value="JAT75809.1"/>
    <property type="molecule type" value="Transcribed_RNA"/>
</dbReference>
<evidence type="ECO:0000256" key="6">
    <source>
        <dbReference type="SAM" id="MobiDB-lite"/>
    </source>
</evidence>
<dbReference type="InterPro" id="IPR035984">
    <property type="entry name" value="Acyl-CoA-binding_sf"/>
</dbReference>
<feature type="region of interest" description="Disordered" evidence="6">
    <location>
        <begin position="216"/>
        <end position="238"/>
    </location>
</feature>
<evidence type="ECO:0000256" key="5">
    <source>
        <dbReference type="PROSITE-ProRule" id="PRU00023"/>
    </source>
</evidence>
<sequence>MGEPDEDHFEAAAEQLTLAIAAGNSVPDDELLALYGLYKQGSVGPCTTCKPGFLDIKGRKKWGAWHALGELDTATARDRYVIKVRELLGGPAEGEQAATYIDASPSVSVPTNEVQLPEDDEEGGPLHTALCEADSVVLQRLLEAGEHCINARDGQGCTPLHLAADAGSLQALKLLLDHGANVNAGDGEGLTPLHYAALASKREAYQALLAAGADEAARSRDGETAQDLAPKAWSLQPA</sequence>
<reference evidence="9" key="4">
    <citation type="submission" date="2018-11" db="EMBL/GenBank/DDBJ databases">
        <title>Characterization of plant carbon substrate utilization by Auxenochlorella protothecoides.</title>
        <authorList>
            <person name="Vogler B.W."/>
            <person name="Starkenburg S.R."/>
            <person name="Sudasinghe N."/>
            <person name="Schambach J.Y."/>
            <person name="Rollin J.A."/>
            <person name="Pattathil S."/>
            <person name="Barry A.N."/>
        </authorList>
    </citation>
    <scope>NUCLEOTIDE SEQUENCE [LARGE SCALE GENOMIC DNA]</scope>
    <source>
        <strain evidence="9">UTEX 25</strain>
    </source>
</reference>
<dbReference type="Gene3D" id="1.25.40.20">
    <property type="entry name" value="Ankyrin repeat-containing domain"/>
    <property type="match status" value="2"/>
</dbReference>
<dbReference type="InterPro" id="IPR014352">
    <property type="entry name" value="FERM/acyl-CoA-bd_prot_sf"/>
</dbReference>
<evidence type="ECO:0000256" key="3">
    <source>
        <dbReference type="ARBA" id="ARBA00023043"/>
    </source>
</evidence>
<dbReference type="Pfam" id="PF00887">
    <property type="entry name" value="ACBP"/>
    <property type="match status" value="1"/>
</dbReference>
<accession>A0A1D2A9B9</accession>
<dbReference type="PRINTS" id="PR00689">
    <property type="entry name" value="ACOABINDINGP"/>
</dbReference>
<keyword evidence="2" id="KW-0677">Repeat</keyword>
<dbReference type="PANTHER" id="PTHR24119:SF0">
    <property type="entry name" value="ACYL-COA-BINDING DOMAIN-CONTAINING PROTEIN 6"/>
    <property type="match status" value="1"/>
</dbReference>
<dbReference type="InterPro" id="IPR002110">
    <property type="entry name" value="Ankyrin_rpt"/>
</dbReference>
<keyword evidence="4" id="KW-0446">Lipid-binding</keyword>
<evidence type="ECO:0000256" key="1">
    <source>
        <dbReference type="ARBA" id="ARBA00005567"/>
    </source>
</evidence>
<dbReference type="SUPFAM" id="SSF47027">
    <property type="entry name" value="Acyl-CoA binding protein"/>
    <property type="match status" value="1"/>
</dbReference>
<dbReference type="InterPro" id="IPR036770">
    <property type="entry name" value="Ankyrin_rpt-contain_sf"/>
</dbReference>
<comment type="similarity">
    <text evidence="1">Belongs to the ACBP family.</text>
</comment>
<feature type="repeat" description="ANK" evidence="5">
    <location>
        <begin position="188"/>
        <end position="220"/>
    </location>
</feature>